<protein>
    <submittedName>
        <fullName evidence="7">Uncharacterized protein</fullName>
    </submittedName>
</protein>
<keyword evidence="1" id="KW-0238">DNA-binding</keyword>
<feature type="compositionally biased region" description="Low complexity" evidence="4">
    <location>
        <begin position="527"/>
        <end position="538"/>
    </location>
</feature>
<reference evidence="8" key="1">
    <citation type="submission" date="2018-06" db="EMBL/GenBank/DDBJ databases">
        <authorList>
            <person name="Guldener U."/>
        </authorList>
    </citation>
    <scope>NUCLEOTIDE SEQUENCE [LARGE SCALE GENOMIC DNA]</scope>
    <source>
        <strain evidence="8">UTAD17</strain>
    </source>
</reference>
<dbReference type="Gene3D" id="1.10.10.60">
    <property type="entry name" value="Homeodomain-like"/>
    <property type="match status" value="1"/>
</dbReference>
<dbReference type="InterPro" id="IPR052833">
    <property type="entry name" value="Telomeric_DNA-bd_trans-reg"/>
</dbReference>
<feature type="compositionally biased region" description="Polar residues" evidence="4">
    <location>
        <begin position="39"/>
        <end position="49"/>
    </location>
</feature>
<feature type="compositionally biased region" description="Low complexity" evidence="4">
    <location>
        <begin position="323"/>
        <end position="332"/>
    </location>
</feature>
<keyword evidence="3" id="KW-0131">Cell cycle</keyword>
<name>A0A376B7J1_9ASCO</name>
<feature type="region of interest" description="Disordered" evidence="4">
    <location>
        <begin position="708"/>
        <end position="727"/>
    </location>
</feature>
<evidence type="ECO:0000259" key="5">
    <source>
        <dbReference type="PROSITE" id="PS50090"/>
    </source>
</evidence>
<feature type="region of interest" description="Disordered" evidence="4">
    <location>
        <begin position="592"/>
        <end position="623"/>
    </location>
</feature>
<evidence type="ECO:0000259" key="6">
    <source>
        <dbReference type="PROSITE" id="PS51294"/>
    </source>
</evidence>
<feature type="region of interest" description="Disordered" evidence="4">
    <location>
        <begin position="827"/>
        <end position="869"/>
    </location>
</feature>
<dbReference type="Proteomes" id="UP000262825">
    <property type="component" value="Unassembled WGS sequence"/>
</dbReference>
<dbReference type="FunFam" id="1.10.10.60:FF:000137">
    <property type="entry name" value="MYB DNA binding protein"/>
    <property type="match status" value="1"/>
</dbReference>
<dbReference type="AlphaFoldDB" id="A0A376B7J1"/>
<dbReference type="InterPro" id="IPR009057">
    <property type="entry name" value="Homeodomain-like_sf"/>
</dbReference>
<dbReference type="PROSITE" id="PS51294">
    <property type="entry name" value="HTH_MYB"/>
    <property type="match status" value="1"/>
</dbReference>
<feature type="compositionally biased region" description="Acidic residues" evidence="4">
    <location>
        <begin position="337"/>
        <end position="348"/>
    </location>
</feature>
<feature type="domain" description="Myb-like" evidence="5">
    <location>
        <begin position="626"/>
        <end position="678"/>
    </location>
</feature>
<feature type="region of interest" description="Disordered" evidence="4">
    <location>
        <begin position="322"/>
        <end position="350"/>
    </location>
</feature>
<accession>A0A376B7J1</accession>
<evidence type="ECO:0000256" key="3">
    <source>
        <dbReference type="ARBA" id="ARBA00023306"/>
    </source>
</evidence>
<evidence type="ECO:0000313" key="7">
    <source>
        <dbReference type="EMBL" id="SSD60080.1"/>
    </source>
</evidence>
<dbReference type="VEuPathDB" id="FungiDB:SCODWIG_01841"/>
<feature type="region of interest" description="Disordered" evidence="4">
    <location>
        <begin position="778"/>
        <end position="798"/>
    </location>
</feature>
<feature type="region of interest" description="Disordered" evidence="4">
    <location>
        <begin position="23"/>
        <end position="63"/>
    </location>
</feature>
<evidence type="ECO:0000256" key="1">
    <source>
        <dbReference type="ARBA" id="ARBA00023125"/>
    </source>
</evidence>
<organism evidence="7 8">
    <name type="scientific">Saccharomycodes ludwigii</name>
    <dbReference type="NCBI Taxonomy" id="36035"/>
    <lineage>
        <taxon>Eukaryota</taxon>
        <taxon>Fungi</taxon>
        <taxon>Dikarya</taxon>
        <taxon>Ascomycota</taxon>
        <taxon>Saccharomycotina</taxon>
        <taxon>Saccharomycetes</taxon>
        <taxon>Saccharomycodales</taxon>
        <taxon>Saccharomycodaceae</taxon>
        <taxon>Saccharomycodes</taxon>
    </lineage>
</organism>
<evidence type="ECO:0000256" key="4">
    <source>
        <dbReference type="SAM" id="MobiDB-lite"/>
    </source>
</evidence>
<feature type="compositionally biased region" description="Basic and acidic residues" evidence="4">
    <location>
        <begin position="827"/>
        <end position="840"/>
    </location>
</feature>
<proteinExistence type="predicted"/>
<keyword evidence="2" id="KW-0539">Nucleus</keyword>
<feature type="compositionally biased region" description="Low complexity" evidence="4">
    <location>
        <begin position="23"/>
        <end position="33"/>
    </location>
</feature>
<dbReference type="Pfam" id="PF00249">
    <property type="entry name" value="Myb_DNA-binding"/>
    <property type="match status" value="1"/>
</dbReference>
<dbReference type="GO" id="GO:0010833">
    <property type="term" value="P:telomere maintenance via telomere lengthening"/>
    <property type="evidence" value="ECO:0007669"/>
    <property type="project" value="TreeGrafter"/>
</dbReference>
<dbReference type="CDD" id="cd11660">
    <property type="entry name" value="SANT_TRF"/>
    <property type="match status" value="1"/>
</dbReference>
<feature type="region of interest" description="Disordered" evidence="4">
    <location>
        <begin position="516"/>
        <end position="539"/>
    </location>
</feature>
<dbReference type="PANTHER" id="PTHR47807:SF1">
    <property type="entry name" value="PROTEIN TBF1"/>
    <property type="match status" value="1"/>
</dbReference>
<dbReference type="InterPro" id="IPR017930">
    <property type="entry name" value="Myb_dom"/>
</dbReference>
<gene>
    <name evidence="7" type="ORF">SCODWIG_01841</name>
</gene>
<dbReference type="GO" id="GO:0042803">
    <property type="term" value="F:protein homodimerization activity"/>
    <property type="evidence" value="ECO:0007669"/>
    <property type="project" value="InterPro"/>
</dbReference>
<dbReference type="SUPFAM" id="SSF46689">
    <property type="entry name" value="Homeodomain-like"/>
    <property type="match status" value="1"/>
</dbReference>
<dbReference type="PROSITE" id="PS50090">
    <property type="entry name" value="MYB_LIKE"/>
    <property type="match status" value="1"/>
</dbReference>
<dbReference type="InterPro" id="IPR013867">
    <property type="entry name" value="Telomere_rpt-bd_fac_dimer_dom"/>
</dbReference>
<feature type="compositionally biased region" description="Basic residues" evidence="4">
    <location>
        <begin position="607"/>
        <end position="616"/>
    </location>
</feature>
<dbReference type="Pfam" id="PF08558">
    <property type="entry name" value="TRF"/>
    <property type="match status" value="1"/>
</dbReference>
<dbReference type="InterPro" id="IPR001005">
    <property type="entry name" value="SANT/Myb"/>
</dbReference>
<dbReference type="GO" id="GO:0003691">
    <property type="term" value="F:double-stranded telomeric DNA binding"/>
    <property type="evidence" value="ECO:0007669"/>
    <property type="project" value="TreeGrafter"/>
</dbReference>
<dbReference type="EMBL" id="UFAJ01000265">
    <property type="protein sequence ID" value="SSD60080.1"/>
    <property type="molecule type" value="Genomic_DNA"/>
</dbReference>
<evidence type="ECO:0000256" key="2">
    <source>
        <dbReference type="ARBA" id="ARBA00023242"/>
    </source>
</evidence>
<sequence>MTGKMEIDPSIDSSSDIATTATTNTNITAEDTSSLVPKKTTTGTTQNDGINGDLNSGKGVDNKMANIVTDGEDRQTSSDTEIIPIQESLTKTVSTIVNSDTEANNTPIENTEPINNEYSSATKEYSGFFEKLPLKTHLTFNSYVLLNNLSSQILGVFLNNNPETVLDLLFSDVNDQTNVNHTNVKTFDILLNIFQSVLKIYGKPDHESPFITLEDIIPGIWDTDVDKKTLFLNSQTFIRFAKQLSITDKSNGTTQKNNSALITLELKKKLLVALHKTNMTIYILSFLGFYPYGFKLINRYFLDVLNGSSVLKTSFYTIDGNKKQNQSGGNNKNNDRNDDDYKDEEECDNNNTLLSNSITNGEENVASLGNLGTKLLKSQGVIFLDLKTQAYISSIEHELSMLSNADATKTPNEETNISSEIISKELRLRQLNEIFNLDEIKKDLLSRKNGKYANLSPGEREFMTKCGNRKDHLISFDTFKSLSSEYEWTDFSRGMLKFITKELKYILLVDIEGNCSNTSNENDNRSNENGSENTNINNLTDIKNIGGINNSILLPTSELDNITQTTNNDSNTNGYLGVLNPNTSKRAITAVVEDNDQDEQNQEQSASKRKRGRKRKEPSNNYELIPKTKQKRLWTSEEEDALLAALKVCGPSWSKILDLYGAGGKISEQLKNRSQVQLKDKARNWKMFFLKTSLPVPSYLKTVTGGLERTERQKQKNKKQSNVKKTDAFTNKTPKRIQKTTIRMDLTKFEINEKDWENAQRLHKLGVIPFLIKEPEKKVESNLNTDEKDRADSDGDNTKMNYEVQEKEDISLQPNLEKPLEEEQIRFQEKTPVGIEKKQQITEFLPTQPPETLISEKKTDSNNIEPELL</sequence>
<feature type="domain" description="HTH myb-type" evidence="6">
    <location>
        <begin position="627"/>
        <end position="682"/>
    </location>
</feature>
<feature type="compositionally biased region" description="Basic and acidic residues" evidence="4">
    <location>
        <begin position="778"/>
        <end position="797"/>
    </location>
</feature>
<evidence type="ECO:0000313" key="8">
    <source>
        <dbReference type="Proteomes" id="UP000262825"/>
    </source>
</evidence>
<keyword evidence="8" id="KW-1185">Reference proteome</keyword>
<dbReference type="SMART" id="SM00717">
    <property type="entry name" value="SANT"/>
    <property type="match status" value="1"/>
</dbReference>
<dbReference type="PANTHER" id="PTHR47807">
    <property type="entry name" value="PROTEIN TBF1"/>
    <property type="match status" value="1"/>
</dbReference>